<dbReference type="GO" id="GO:0009306">
    <property type="term" value="P:protein secretion"/>
    <property type="evidence" value="ECO:0007669"/>
    <property type="project" value="InterPro"/>
</dbReference>
<dbReference type="AlphaFoldDB" id="A0A9E2NRP9"/>
<dbReference type="Proteomes" id="UP000824150">
    <property type="component" value="Unassembled WGS sequence"/>
</dbReference>
<name>A0A9E2NRP9_9GAMM</name>
<dbReference type="Gene3D" id="3.40.1690.10">
    <property type="entry name" value="secretion proteins EscU"/>
    <property type="match status" value="1"/>
</dbReference>
<evidence type="ECO:0000256" key="1">
    <source>
        <dbReference type="ARBA" id="ARBA00004651"/>
    </source>
</evidence>
<organism evidence="10 11">
    <name type="scientific">Candidatus Anaerobiospirillum merdipullorum</name>
    <dbReference type="NCBI Taxonomy" id="2838450"/>
    <lineage>
        <taxon>Bacteria</taxon>
        <taxon>Pseudomonadati</taxon>
        <taxon>Pseudomonadota</taxon>
        <taxon>Gammaproteobacteria</taxon>
        <taxon>Aeromonadales</taxon>
        <taxon>Succinivibrionaceae</taxon>
        <taxon>Anaerobiospirillum</taxon>
    </lineage>
</organism>
<evidence type="ECO:0000256" key="8">
    <source>
        <dbReference type="SAM" id="MobiDB-lite"/>
    </source>
</evidence>
<evidence type="ECO:0000313" key="10">
    <source>
        <dbReference type="EMBL" id="MBU3826322.1"/>
    </source>
</evidence>
<comment type="caution">
    <text evidence="10">The sequence shown here is derived from an EMBL/GenBank/DDBJ whole genome shotgun (WGS) entry which is preliminary data.</text>
</comment>
<dbReference type="PANTHER" id="PTHR30531">
    <property type="entry name" value="FLAGELLAR BIOSYNTHETIC PROTEIN FLHB"/>
    <property type="match status" value="1"/>
</dbReference>
<dbReference type="EMBL" id="JAHLFG010000027">
    <property type="protein sequence ID" value="MBU3826322.1"/>
    <property type="molecule type" value="Genomic_DNA"/>
</dbReference>
<feature type="transmembrane region" description="Helical" evidence="9">
    <location>
        <begin position="184"/>
        <end position="206"/>
    </location>
</feature>
<evidence type="ECO:0000256" key="9">
    <source>
        <dbReference type="SAM" id="Phobius"/>
    </source>
</evidence>
<evidence type="ECO:0000256" key="7">
    <source>
        <dbReference type="ARBA" id="ARBA00023136"/>
    </source>
</evidence>
<dbReference type="InterPro" id="IPR006135">
    <property type="entry name" value="T3SS_substrate_exporter"/>
</dbReference>
<keyword evidence="3" id="KW-1003">Cell membrane</keyword>
<dbReference type="InterPro" id="IPR006307">
    <property type="entry name" value="BsaZ-like"/>
</dbReference>
<evidence type="ECO:0000256" key="5">
    <source>
        <dbReference type="ARBA" id="ARBA00022989"/>
    </source>
</evidence>
<evidence type="ECO:0000256" key="4">
    <source>
        <dbReference type="ARBA" id="ARBA00022692"/>
    </source>
</evidence>
<reference evidence="10" key="1">
    <citation type="journal article" date="2021" name="PeerJ">
        <title>Extensive microbial diversity within the chicken gut microbiome revealed by metagenomics and culture.</title>
        <authorList>
            <person name="Gilroy R."/>
            <person name="Ravi A."/>
            <person name="Getino M."/>
            <person name="Pursley I."/>
            <person name="Horton D.L."/>
            <person name="Alikhan N.F."/>
            <person name="Baker D."/>
            <person name="Gharbi K."/>
            <person name="Hall N."/>
            <person name="Watson M."/>
            <person name="Adriaenssens E.M."/>
            <person name="Foster-Nyarko E."/>
            <person name="Jarju S."/>
            <person name="Secka A."/>
            <person name="Antonio M."/>
            <person name="Oren A."/>
            <person name="Chaudhuri R.R."/>
            <person name="La Ragione R."/>
            <person name="Hildebrand F."/>
            <person name="Pallen M.J."/>
        </authorList>
    </citation>
    <scope>NUCLEOTIDE SEQUENCE</scope>
    <source>
        <strain evidence="10">687</strain>
    </source>
</reference>
<evidence type="ECO:0000256" key="2">
    <source>
        <dbReference type="ARBA" id="ARBA00010690"/>
    </source>
</evidence>
<comment type="subcellular location">
    <subcellularLocation>
        <location evidence="1">Cell membrane</location>
        <topology evidence="1">Multi-pass membrane protein</topology>
    </subcellularLocation>
</comment>
<feature type="region of interest" description="Disordered" evidence="8">
    <location>
        <begin position="1"/>
        <end position="20"/>
    </location>
</feature>
<protein>
    <submittedName>
        <fullName evidence="10">Type III secretion system export apparatus subunit SctU</fullName>
    </submittedName>
</protein>
<proteinExistence type="inferred from homology"/>
<feature type="transmembrane region" description="Helical" evidence="9">
    <location>
        <begin position="87"/>
        <end position="112"/>
    </location>
</feature>
<keyword evidence="7 9" id="KW-0472">Membrane</keyword>
<accession>A0A9E2NRP9</accession>
<evidence type="ECO:0000313" key="11">
    <source>
        <dbReference type="Proteomes" id="UP000824150"/>
    </source>
</evidence>
<evidence type="ECO:0000256" key="6">
    <source>
        <dbReference type="ARBA" id="ARBA00023026"/>
    </source>
</evidence>
<dbReference type="Pfam" id="PF01312">
    <property type="entry name" value="Bac_export_2"/>
    <property type="match status" value="1"/>
</dbReference>
<feature type="transmembrane region" description="Helical" evidence="9">
    <location>
        <begin position="145"/>
        <end position="164"/>
    </location>
</feature>
<keyword evidence="5 9" id="KW-1133">Transmembrane helix</keyword>
<dbReference type="NCBIfam" id="TIGR01404">
    <property type="entry name" value="FlhB_rel_III"/>
    <property type="match status" value="1"/>
</dbReference>
<keyword evidence="4 9" id="KW-0812">Transmembrane</keyword>
<dbReference type="GO" id="GO:0005886">
    <property type="term" value="C:plasma membrane"/>
    <property type="evidence" value="ECO:0007669"/>
    <property type="project" value="UniProtKB-SubCell"/>
</dbReference>
<gene>
    <name evidence="10" type="primary">sctU</name>
    <name evidence="10" type="ORF">IAA31_02360</name>
</gene>
<keyword evidence="6" id="KW-0843">Virulence</keyword>
<dbReference type="PANTHER" id="PTHR30531:SF14">
    <property type="entry name" value="SURFACE PRESENTATION OF ANTIGENS PROTEIN SPAS"/>
    <property type="match status" value="1"/>
</dbReference>
<feature type="transmembrane region" description="Helical" evidence="9">
    <location>
        <begin position="29"/>
        <end position="46"/>
    </location>
</feature>
<sequence length="352" mass="38945">MSGEKTEQPSDKRLRDAREQGDIPKSTEVVSAATVFAVAGLLIASADDFFANLSDVISYVLENSARMPYDEALELISALVIECSLDIVMPIVAAVIIAALVSLLAQTGFLIAPKAAMPKLDNLNPAKWFKQVFSKKNLFEFFKNILKVVVLTVAVYMAVLDHSSEIFKIPTSSVGAMWRVAGSLFYDMIIYALVAFGVLAAIDFVYTRFKYTKDHMMSMEEVKQEFKESEGDPHIKQKRKQLHQEMSNQATVAKTRKAKVLIVNPTHYAVAIDYEPGKTKLPVIVAKGQGEMARRMIKAAQEEKIPVMRQPALARALFADGVEDAFVPSDLLIQVAEVLKVVAKLKENSDGR</sequence>
<comment type="similarity">
    <text evidence="2">Belongs to the type III secretion exporter family.</text>
</comment>
<evidence type="ECO:0000256" key="3">
    <source>
        <dbReference type="ARBA" id="ARBA00022475"/>
    </source>
</evidence>
<dbReference type="PRINTS" id="PR00950">
    <property type="entry name" value="TYPE3IMSPROT"/>
</dbReference>
<dbReference type="SUPFAM" id="SSF160544">
    <property type="entry name" value="EscU C-terminal domain-like"/>
    <property type="match status" value="1"/>
</dbReference>
<dbReference type="InterPro" id="IPR029025">
    <property type="entry name" value="T3SS_substrate_exporter_C"/>
</dbReference>
<reference evidence="10" key="2">
    <citation type="submission" date="2021-04" db="EMBL/GenBank/DDBJ databases">
        <authorList>
            <person name="Gilroy R."/>
        </authorList>
    </citation>
    <scope>NUCLEOTIDE SEQUENCE</scope>
    <source>
        <strain evidence="10">687</strain>
    </source>
</reference>